<dbReference type="PATRIC" id="fig|797114.5.peg.3303"/>
<accession>M0CJX6</accession>
<reference evidence="5 6" key="1">
    <citation type="journal article" date="2014" name="PLoS Genet.">
        <title>Phylogenetically driven sequencing of extremely halophilic archaea reveals strategies for static and dynamic osmo-response.</title>
        <authorList>
            <person name="Becker E.A."/>
            <person name="Seitzer P.M."/>
            <person name="Tritt A."/>
            <person name="Larsen D."/>
            <person name="Krusor M."/>
            <person name="Yao A.I."/>
            <person name="Wu D."/>
            <person name="Madern D."/>
            <person name="Eisen J.A."/>
            <person name="Darling A.E."/>
            <person name="Facciotti M.T."/>
        </authorList>
    </citation>
    <scope>NUCLEOTIDE SEQUENCE [LARGE SCALE GENOMIC DNA]</scope>
    <source>
        <strain evidence="5 6">2-9-1</strain>
    </source>
</reference>
<keyword evidence="3" id="KW-0326">Glycosidase</keyword>
<dbReference type="GO" id="GO:0009313">
    <property type="term" value="P:oligosaccharide catabolic process"/>
    <property type="evidence" value="ECO:0007669"/>
    <property type="project" value="TreeGrafter"/>
</dbReference>
<dbReference type="NCBIfam" id="NF008183">
    <property type="entry name" value="PRK10933.1"/>
    <property type="match status" value="1"/>
</dbReference>
<dbReference type="RefSeq" id="WP_006884919.1">
    <property type="nucleotide sequence ID" value="NZ_AOIU01000035.1"/>
</dbReference>
<dbReference type="OrthoDB" id="18347at2157"/>
<dbReference type="PANTHER" id="PTHR10357:SF184">
    <property type="entry name" value="OLIGO-1,6-GLUCOSIDASE 1"/>
    <property type="match status" value="1"/>
</dbReference>
<dbReference type="FunFam" id="3.90.400.10:FF:000002">
    <property type="entry name" value="Sucrose isomerase"/>
    <property type="match status" value="1"/>
</dbReference>
<comment type="similarity">
    <text evidence="1">Belongs to the glycosyl hydrolase 13 family.</text>
</comment>
<dbReference type="eggNOG" id="arCOG02948">
    <property type="taxonomic scope" value="Archaea"/>
</dbReference>
<dbReference type="Gene3D" id="2.60.40.1180">
    <property type="entry name" value="Golgi alpha-mannosidase II"/>
    <property type="match status" value="1"/>
</dbReference>
<dbReference type="Pfam" id="PF00128">
    <property type="entry name" value="Alpha-amylase"/>
    <property type="match status" value="1"/>
</dbReference>
<organism evidence="5 6">
    <name type="scientific">Halosimplex carlsbadense 2-9-1</name>
    <dbReference type="NCBI Taxonomy" id="797114"/>
    <lineage>
        <taxon>Archaea</taxon>
        <taxon>Methanobacteriati</taxon>
        <taxon>Methanobacteriota</taxon>
        <taxon>Stenosarchaea group</taxon>
        <taxon>Halobacteria</taxon>
        <taxon>Halobacteriales</taxon>
        <taxon>Haloarculaceae</taxon>
        <taxon>Halosimplex</taxon>
    </lineage>
</organism>
<protein>
    <submittedName>
        <fullName evidence="5">Alpha amylase</fullName>
    </submittedName>
</protein>
<dbReference type="SUPFAM" id="SSF51011">
    <property type="entry name" value="Glycosyl hydrolase domain"/>
    <property type="match status" value="1"/>
</dbReference>
<name>M0CJX6_9EURY</name>
<dbReference type="GO" id="GO:0004556">
    <property type="term" value="F:alpha-amylase activity"/>
    <property type="evidence" value="ECO:0007669"/>
    <property type="project" value="TreeGrafter"/>
</dbReference>
<evidence type="ECO:0000256" key="3">
    <source>
        <dbReference type="ARBA" id="ARBA00023295"/>
    </source>
</evidence>
<dbReference type="PANTHER" id="PTHR10357">
    <property type="entry name" value="ALPHA-AMYLASE FAMILY MEMBER"/>
    <property type="match status" value="1"/>
</dbReference>
<dbReference type="Proteomes" id="UP000011626">
    <property type="component" value="Unassembled WGS sequence"/>
</dbReference>
<evidence type="ECO:0000313" key="6">
    <source>
        <dbReference type="Proteomes" id="UP000011626"/>
    </source>
</evidence>
<dbReference type="EMBL" id="AOIU01000035">
    <property type="protein sequence ID" value="ELZ22672.1"/>
    <property type="molecule type" value="Genomic_DNA"/>
</dbReference>
<dbReference type="InterPro" id="IPR006047">
    <property type="entry name" value="GH13_cat_dom"/>
</dbReference>
<dbReference type="SUPFAM" id="SSF51445">
    <property type="entry name" value="(Trans)glycosidases"/>
    <property type="match status" value="1"/>
</dbReference>
<dbReference type="InterPro" id="IPR013780">
    <property type="entry name" value="Glyco_hydro_b"/>
</dbReference>
<comment type="caution">
    <text evidence="5">The sequence shown here is derived from an EMBL/GenBank/DDBJ whole genome shotgun (WGS) entry which is preliminary data.</text>
</comment>
<evidence type="ECO:0000259" key="4">
    <source>
        <dbReference type="SMART" id="SM00642"/>
    </source>
</evidence>
<dbReference type="InterPro" id="IPR017853">
    <property type="entry name" value="GH"/>
</dbReference>
<dbReference type="InterPro" id="IPR045857">
    <property type="entry name" value="O16G_dom_2"/>
</dbReference>
<evidence type="ECO:0000313" key="5">
    <source>
        <dbReference type="EMBL" id="ELZ22672.1"/>
    </source>
</evidence>
<feature type="domain" description="Glycosyl hydrolase family 13 catalytic" evidence="4">
    <location>
        <begin position="19"/>
        <end position="422"/>
    </location>
</feature>
<dbReference type="SMART" id="SM00642">
    <property type="entry name" value="Aamy"/>
    <property type="match status" value="1"/>
</dbReference>
<dbReference type="Gene3D" id="3.90.400.10">
    <property type="entry name" value="Oligo-1,6-glucosidase, Domain 2"/>
    <property type="match status" value="1"/>
</dbReference>
<evidence type="ECO:0000256" key="2">
    <source>
        <dbReference type="ARBA" id="ARBA00022801"/>
    </source>
</evidence>
<proteinExistence type="inferred from homology"/>
<dbReference type="FunFam" id="3.20.20.80:FF:000064">
    <property type="entry name" value="Oligo-1,6-glucosidase"/>
    <property type="match status" value="1"/>
</dbReference>
<keyword evidence="6" id="KW-1185">Reference proteome</keyword>
<keyword evidence="2" id="KW-0378">Hydrolase</keyword>
<evidence type="ECO:0000256" key="1">
    <source>
        <dbReference type="ARBA" id="ARBA00008061"/>
    </source>
</evidence>
<sequence>MSGVADDERAWWKEATVYQVYPKSFDDSDGDGVGDLPGLIDRVDYIDELDVDAVWLNPVYESPQADNGYDIADYRAIDDAYGDMSDWEQLRDELHERGVRLIMDLVVNHTSDEHEWFQRSRREVREYADYYHWVESEPDEPPNDWESVFGGPAWSWDDEREAWYLHLFDEKQPDLNWANPDVRESVYDMMAWWLSKGIDGFRMDVINLVSKAEGYPDGGPDSDGAEHFMNGPRVHEYVGEMVDEVLDDEAVLAVGETPGVSVDDARRYVGEDGDGLSLLFQFEHVTFDHGEHKFDADEPDLVEFKEILAKWQDGLADDGWNSLYLNNHDQPRMVSRFGNDEAYRRKSAKLLGTLTHTLGGTPFVYQGEEIGMTNAPFESREDLRDVEVRNYVESAVDDDDGHADSYEDVREAVEAMGRDNARTPMQWADDDHAGFTDGEPWIDANPNYTEVNVERARADPDSVLQYYRDLAALRDRDLLVYGDFELLVPDHPNLFAYTRTLARERDDESGTAANATDAPARERALVVLNFDDEPTSFEVPPDMTVDGLELALANGEVPAVPGRTLDLGPWEARVYLTPALDGSTTDATTRTDR</sequence>
<dbReference type="AlphaFoldDB" id="M0CJX6"/>
<dbReference type="Gene3D" id="3.20.20.80">
    <property type="entry name" value="Glycosidases"/>
    <property type="match status" value="1"/>
</dbReference>
<dbReference type="STRING" id="797114.C475_16261"/>
<dbReference type="CDD" id="cd11333">
    <property type="entry name" value="AmyAc_SI_OligoGlu_DGase"/>
    <property type="match status" value="1"/>
</dbReference>
<gene>
    <name evidence="5" type="ORF">C475_16261</name>
</gene>